<reference evidence="2 3" key="1">
    <citation type="submission" date="2015-09" db="EMBL/GenBank/DDBJ databases">
        <title>Sorangium comparison.</title>
        <authorList>
            <person name="Zaburannyi N."/>
            <person name="Bunk B."/>
            <person name="Overmann J."/>
            <person name="Mueller R."/>
        </authorList>
    </citation>
    <scope>NUCLEOTIDE SEQUENCE [LARGE SCALE GENOMIC DNA]</scope>
    <source>
        <strain evidence="2 3">So ce836</strain>
    </source>
</reference>
<feature type="compositionally biased region" description="Basic and acidic residues" evidence="1">
    <location>
        <begin position="189"/>
        <end position="211"/>
    </location>
</feature>
<dbReference type="EMBL" id="CP012672">
    <property type="protein sequence ID" value="AUX31294.1"/>
    <property type="molecule type" value="Genomic_DNA"/>
</dbReference>
<sequence>MSQPWKIAAVPLAFALLDAGCADPGQDASPGATGGGATSVSAASSSTGGASSSEASSASTGQPPGDPVEVDCRAAGDGKTTLAFVNRCDQPLQFLGSLIEGGELGPGRFACRDVGTSEEPLSSLRYWAYAGSDPGGGRHTLAEMTLVQHQPRGRAQPPPGDRARRTAGLPDAVVSREPARAVPGGGPLRGRERRDDLLREPRPGRSHEPRGRVLRRAMQGCLFLVGGRPGVDGRLRGGRLRHRVLPLTWRLAFARPGA</sequence>
<dbReference type="AlphaFoldDB" id="A0A4P2QMI7"/>
<accession>A0A4P2QMI7</accession>
<protein>
    <submittedName>
        <fullName evidence="2">Uncharacterized protein</fullName>
    </submittedName>
</protein>
<evidence type="ECO:0000313" key="3">
    <source>
        <dbReference type="Proteomes" id="UP000295497"/>
    </source>
</evidence>
<proteinExistence type="predicted"/>
<organism evidence="2 3">
    <name type="scientific">Sorangium cellulosum</name>
    <name type="common">Polyangium cellulosum</name>
    <dbReference type="NCBI Taxonomy" id="56"/>
    <lineage>
        <taxon>Bacteria</taxon>
        <taxon>Pseudomonadati</taxon>
        <taxon>Myxococcota</taxon>
        <taxon>Polyangia</taxon>
        <taxon>Polyangiales</taxon>
        <taxon>Polyangiaceae</taxon>
        <taxon>Sorangium</taxon>
    </lineage>
</organism>
<gene>
    <name evidence="2" type="ORF">SOCE836_034230</name>
</gene>
<evidence type="ECO:0000256" key="1">
    <source>
        <dbReference type="SAM" id="MobiDB-lite"/>
    </source>
</evidence>
<evidence type="ECO:0000313" key="2">
    <source>
        <dbReference type="EMBL" id="AUX31294.1"/>
    </source>
</evidence>
<dbReference type="Proteomes" id="UP000295497">
    <property type="component" value="Chromosome"/>
</dbReference>
<feature type="compositionally biased region" description="Low complexity" evidence="1">
    <location>
        <begin position="38"/>
        <end position="61"/>
    </location>
</feature>
<feature type="region of interest" description="Disordered" evidence="1">
    <location>
        <begin position="149"/>
        <end position="213"/>
    </location>
</feature>
<name>A0A4P2QMI7_SORCE</name>
<feature type="region of interest" description="Disordered" evidence="1">
    <location>
        <begin position="24"/>
        <end position="68"/>
    </location>
</feature>